<dbReference type="RefSeq" id="XP_027200193.1">
    <property type="nucleotide sequence ID" value="XM_027344392.1"/>
</dbReference>
<sequence length="730" mass="81496">MTTVLNNHSDDKQQEKLEKCKKLLSLRSAPLASFEDLPTDEQNSSTSHSSDDDDNEEKHQQQQRPESSSSGQQTLQSSSQITVLITDHDDDGSGGDRIHSAAASIINDDGASSLSPKLPKANQRKGSWTDIFFGRKSPTIIPTKERKFSLLSFKFSFKDDNKQQQQCELTPMTVIDSRRKTPSPPVIIDCGIQLTPTNHSNIDDLFSITTTTSNNTIVYIHENPEGSTSIPESKTELPITKQQPSQESDCDSLCSLCQHNDDKLPPFCHETNTTDDQTECSECEICCENDHVANNNNNESTDMDMIADYEDNNDDDDKQINNNDNHLKLESSYDSYELEMLVKNDELDLNRKFHHSNDDYKIEGFNDTSHNNRRPSFGKNLEENFQSKNLPTLSIERPHSIVPVTNIEKFEAYLDKFSIKNNNEIEMKTDDSSKLKIILPVDITKSSRYSRKSNPFIWLQFCEQGLKSPKILRKRAKSCFPSLTPQQFFFNSFTDLTNNDNDDDLKASSPGNLTPITPLKNLDMVDGDDIFRNDHFEPKINFKKSKMKNQSMNSECTCSCATTTTTTTPLTSPTITMTTNNLVSLTTATTIDSETNICLEMTSEDESMIEQSDRSKKNSTMVELIGEDQPLLVSPCDCICHHHQIISSSTTKKEFATKIKIQDKKKNVESKNVEKQMTSDEITSSDLCLISSSSSTTLSSSTTSSSSSSSSPSSSVSSPSSSISPSSSST</sequence>
<dbReference type="Proteomes" id="UP000515146">
    <property type="component" value="Unplaced"/>
</dbReference>
<feature type="compositionally biased region" description="Basic and acidic residues" evidence="1">
    <location>
        <begin position="663"/>
        <end position="678"/>
    </location>
</feature>
<organism evidence="2 3">
    <name type="scientific">Dermatophagoides pteronyssinus</name>
    <name type="common">European house dust mite</name>
    <dbReference type="NCBI Taxonomy" id="6956"/>
    <lineage>
        <taxon>Eukaryota</taxon>
        <taxon>Metazoa</taxon>
        <taxon>Ecdysozoa</taxon>
        <taxon>Arthropoda</taxon>
        <taxon>Chelicerata</taxon>
        <taxon>Arachnida</taxon>
        <taxon>Acari</taxon>
        <taxon>Acariformes</taxon>
        <taxon>Sarcoptiformes</taxon>
        <taxon>Astigmata</taxon>
        <taxon>Psoroptidia</taxon>
        <taxon>Analgoidea</taxon>
        <taxon>Pyroglyphidae</taxon>
        <taxon>Dermatophagoidinae</taxon>
        <taxon>Dermatophagoides</taxon>
    </lineage>
</organism>
<evidence type="ECO:0000313" key="3">
    <source>
        <dbReference type="RefSeq" id="XP_027200193.1"/>
    </source>
</evidence>
<name>A0A6P6Y3X5_DERPT</name>
<evidence type="ECO:0000256" key="1">
    <source>
        <dbReference type="SAM" id="MobiDB-lite"/>
    </source>
</evidence>
<dbReference type="KEGG" id="dpte:113794284"/>
<protein>
    <submittedName>
        <fullName evidence="3">RhoGEF domain-containing protein gxcJ-like</fullName>
    </submittedName>
</protein>
<keyword evidence="2" id="KW-1185">Reference proteome</keyword>
<dbReference type="OMA" id="PCDCICH"/>
<feature type="region of interest" description="Disordered" evidence="1">
    <location>
        <begin position="663"/>
        <end position="682"/>
    </location>
</feature>
<feature type="region of interest" description="Disordered" evidence="1">
    <location>
        <begin position="29"/>
        <end position="78"/>
    </location>
</feature>
<feature type="compositionally biased region" description="Low complexity" evidence="1">
    <location>
        <begin position="67"/>
        <end position="78"/>
    </location>
</feature>
<dbReference type="InParanoid" id="A0A6P6Y3X5"/>
<dbReference type="AlphaFoldDB" id="A0A6P6Y3X5"/>
<reference evidence="3" key="1">
    <citation type="submission" date="2025-08" db="UniProtKB">
        <authorList>
            <consortium name="RefSeq"/>
        </authorList>
    </citation>
    <scope>IDENTIFICATION</scope>
    <source>
        <strain evidence="3">Airmid</strain>
    </source>
</reference>
<dbReference type="OrthoDB" id="6516649at2759"/>
<feature type="region of interest" description="Disordered" evidence="1">
    <location>
        <begin position="693"/>
        <end position="730"/>
    </location>
</feature>
<proteinExistence type="predicted"/>
<accession>A0A6P6Y3X5</accession>
<gene>
    <name evidence="3" type="primary">LOC113794284</name>
</gene>
<evidence type="ECO:0000313" key="2">
    <source>
        <dbReference type="Proteomes" id="UP000515146"/>
    </source>
</evidence>